<evidence type="ECO:0000256" key="1">
    <source>
        <dbReference type="SAM" id="MobiDB-lite"/>
    </source>
</evidence>
<proteinExistence type="predicted"/>
<dbReference type="PANTHER" id="PTHR46060">
    <property type="entry name" value="MARINER MOS1 TRANSPOSASE-LIKE PROTEIN"/>
    <property type="match status" value="1"/>
</dbReference>
<dbReference type="GO" id="GO:0005634">
    <property type="term" value="C:nucleus"/>
    <property type="evidence" value="ECO:0007669"/>
    <property type="project" value="TreeGrafter"/>
</dbReference>
<dbReference type="GO" id="GO:0000793">
    <property type="term" value="C:condensed chromosome"/>
    <property type="evidence" value="ECO:0007669"/>
    <property type="project" value="TreeGrafter"/>
</dbReference>
<dbReference type="AlphaFoldDB" id="A0A0N4WW35"/>
<organism evidence="4">
    <name type="scientific">Haemonchus placei</name>
    <name type="common">Barber's pole worm</name>
    <dbReference type="NCBI Taxonomy" id="6290"/>
    <lineage>
        <taxon>Eukaryota</taxon>
        <taxon>Metazoa</taxon>
        <taxon>Ecdysozoa</taxon>
        <taxon>Nematoda</taxon>
        <taxon>Chromadorea</taxon>
        <taxon>Rhabditida</taxon>
        <taxon>Rhabditina</taxon>
        <taxon>Rhabditomorpha</taxon>
        <taxon>Strongyloidea</taxon>
        <taxon>Trichostrongylidae</taxon>
        <taxon>Haemonchus</taxon>
    </lineage>
</organism>
<dbReference type="EMBL" id="UZAF01019193">
    <property type="protein sequence ID" value="VDO58313.1"/>
    <property type="molecule type" value="Genomic_DNA"/>
</dbReference>
<keyword evidence="3" id="KW-1185">Reference proteome</keyword>
<evidence type="ECO:0000313" key="4">
    <source>
        <dbReference type="WBParaSite" id="HPLM_0001593901-mRNA-1"/>
    </source>
</evidence>
<dbReference type="GO" id="GO:0031297">
    <property type="term" value="P:replication fork processing"/>
    <property type="evidence" value="ECO:0007669"/>
    <property type="project" value="TreeGrafter"/>
</dbReference>
<dbReference type="GO" id="GO:0003697">
    <property type="term" value="F:single-stranded DNA binding"/>
    <property type="evidence" value="ECO:0007669"/>
    <property type="project" value="TreeGrafter"/>
</dbReference>
<reference evidence="4" key="1">
    <citation type="submission" date="2017-02" db="UniProtKB">
        <authorList>
            <consortium name="WormBaseParasite"/>
        </authorList>
    </citation>
    <scope>IDENTIFICATION</scope>
</reference>
<dbReference type="GO" id="GO:0044547">
    <property type="term" value="F:DNA topoisomerase binding"/>
    <property type="evidence" value="ECO:0007669"/>
    <property type="project" value="TreeGrafter"/>
</dbReference>
<evidence type="ECO:0000313" key="3">
    <source>
        <dbReference type="Proteomes" id="UP000268014"/>
    </source>
</evidence>
<dbReference type="GO" id="GO:0000729">
    <property type="term" value="P:DNA double-strand break processing"/>
    <property type="evidence" value="ECO:0007669"/>
    <property type="project" value="TreeGrafter"/>
</dbReference>
<dbReference type="GO" id="GO:0044774">
    <property type="term" value="P:mitotic DNA integrity checkpoint signaling"/>
    <property type="evidence" value="ECO:0007669"/>
    <property type="project" value="TreeGrafter"/>
</dbReference>
<feature type="region of interest" description="Disordered" evidence="1">
    <location>
        <begin position="1"/>
        <end position="27"/>
    </location>
</feature>
<dbReference type="OrthoDB" id="616263at2759"/>
<accession>A0A0N4WW35</accession>
<dbReference type="PANTHER" id="PTHR46060:SF2">
    <property type="entry name" value="HISTONE-LYSINE N-METHYLTRANSFERASE SETMAR"/>
    <property type="match status" value="1"/>
</dbReference>
<name>A0A0N4WW35_HAEPC</name>
<feature type="compositionally biased region" description="Polar residues" evidence="1">
    <location>
        <begin position="1"/>
        <end position="10"/>
    </location>
</feature>
<reference evidence="2 3" key="2">
    <citation type="submission" date="2018-11" db="EMBL/GenBank/DDBJ databases">
        <authorList>
            <consortium name="Pathogen Informatics"/>
        </authorList>
    </citation>
    <scope>NUCLEOTIDE SEQUENCE [LARGE SCALE GENOMIC DNA]</scope>
    <source>
        <strain evidence="2 3">MHpl1</strain>
    </source>
</reference>
<dbReference type="InterPro" id="IPR052709">
    <property type="entry name" value="Transposase-MT_Hybrid"/>
</dbReference>
<dbReference type="WBParaSite" id="HPLM_0001593901-mRNA-1">
    <property type="protein sequence ID" value="HPLM_0001593901-mRNA-1"/>
    <property type="gene ID" value="HPLM_0001593901"/>
</dbReference>
<sequence length="212" mass="23237">MFDTSSSTSGAAAPEQRQPPFATSTLYGEGDTTTITVVHCWFARFKKGGSEGKPRSERSLAVGVSIVLDEIKKDLEINTRSLATRLACAQSTVAGHLQTLGYGKVLARWIPHALTENVRYTRVSIRQSTSQWVLEDLVTGDLILLHTFLQTIFLDAELDSEFQLSPWMRTISVLAEHSNIATETCESPASLALHNAINRESKKQGEMAGNSV</sequence>
<gene>
    <name evidence="2" type="ORF">HPLM_LOCUS15931</name>
</gene>
<dbReference type="Proteomes" id="UP000268014">
    <property type="component" value="Unassembled WGS sequence"/>
</dbReference>
<dbReference type="GO" id="GO:0035861">
    <property type="term" value="C:site of double-strand break"/>
    <property type="evidence" value="ECO:0007669"/>
    <property type="project" value="TreeGrafter"/>
</dbReference>
<dbReference type="GO" id="GO:0000014">
    <property type="term" value="F:single-stranded DNA endodeoxyribonuclease activity"/>
    <property type="evidence" value="ECO:0007669"/>
    <property type="project" value="TreeGrafter"/>
</dbReference>
<protein>
    <submittedName>
        <fullName evidence="4">HTH_48 domain-containing protein</fullName>
    </submittedName>
</protein>
<dbReference type="GO" id="GO:0046975">
    <property type="term" value="F:histone H3K36 methyltransferase activity"/>
    <property type="evidence" value="ECO:0007669"/>
    <property type="project" value="TreeGrafter"/>
</dbReference>
<dbReference type="STRING" id="6290.A0A0N4WW35"/>
<evidence type="ECO:0000313" key="2">
    <source>
        <dbReference type="EMBL" id="VDO58313.1"/>
    </source>
</evidence>
<dbReference type="GO" id="GO:0015074">
    <property type="term" value="P:DNA integration"/>
    <property type="evidence" value="ECO:0007669"/>
    <property type="project" value="TreeGrafter"/>
</dbReference>
<dbReference type="GO" id="GO:0003690">
    <property type="term" value="F:double-stranded DNA binding"/>
    <property type="evidence" value="ECO:0007669"/>
    <property type="project" value="TreeGrafter"/>
</dbReference>
<dbReference type="GO" id="GO:0042800">
    <property type="term" value="F:histone H3K4 methyltransferase activity"/>
    <property type="evidence" value="ECO:0007669"/>
    <property type="project" value="TreeGrafter"/>
</dbReference>
<dbReference type="GO" id="GO:0006303">
    <property type="term" value="P:double-strand break repair via nonhomologous end joining"/>
    <property type="evidence" value="ECO:0007669"/>
    <property type="project" value="TreeGrafter"/>
</dbReference>